<dbReference type="PRINTS" id="PR01624">
    <property type="entry name" value="GHRELIN"/>
</dbReference>
<keyword evidence="3" id="KW-0964">Secreted</keyword>
<keyword evidence="6" id="KW-0027">Amidation</keyword>
<comment type="caution">
    <text evidence="10">The sequence shown here is derived from an EMBL/GenBank/DDBJ whole genome shotgun (WGS) entry which is preliminary data.</text>
</comment>
<keyword evidence="11" id="KW-1185">Reference proteome</keyword>
<keyword evidence="7" id="KW-0449">Lipoprotein</keyword>
<evidence type="ECO:0000256" key="5">
    <source>
        <dbReference type="ARBA" id="ARBA00022729"/>
    </source>
</evidence>
<reference evidence="10 11" key="1">
    <citation type="submission" date="2021-05" db="EMBL/GenBank/DDBJ databases">
        <authorList>
            <person name="Zahm M."/>
            <person name="Klopp C."/>
            <person name="Cabau C."/>
            <person name="Kuhl H."/>
            <person name="Suciu R."/>
            <person name="Ciorpac M."/>
            <person name="Holostenco D."/>
            <person name="Gessner J."/>
            <person name="Wuertz S."/>
            <person name="Hohne C."/>
            <person name="Stock M."/>
            <person name="Gislard M."/>
            <person name="Lluch J."/>
            <person name="Milhes M."/>
            <person name="Lampietro C."/>
            <person name="Lopez Roques C."/>
            <person name="Donnadieu C."/>
            <person name="Du K."/>
            <person name="Schartl M."/>
            <person name="Guiguen Y."/>
        </authorList>
    </citation>
    <scope>NUCLEOTIDE SEQUENCE [LARGE SCALE GENOMIC DNA]</scope>
    <source>
        <strain evidence="10">Hh-F2</strain>
        <tissue evidence="10">Blood</tissue>
    </source>
</reference>
<proteinExistence type="inferred from homology"/>
<comment type="similarity">
    <text evidence="2">Belongs to the motilin family.</text>
</comment>
<name>A0ABR0YNU1_HUSHU</name>
<evidence type="ECO:0000256" key="1">
    <source>
        <dbReference type="ARBA" id="ARBA00004613"/>
    </source>
</evidence>
<dbReference type="InterPro" id="IPR005441">
    <property type="entry name" value="Preproghrelin"/>
</dbReference>
<accession>A0ABR0YNU1</accession>
<evidence type="ECO:0000313" key="10">
    <source>
        <dbReference type="EMBL" id="KAK6474096.1"/>
    </source>
</evidence>
<dbReference type="Pfam" id="PF04643">
    <property type="entry name" value="Motilin_assoc"/>
    <property type="match status" value="1"/>
</dbReference>
<comment type="subcellular location">
    <subcellularLocation>
        <location evidence="1">Secreted</location>
    </subcellularLocation>
</comment>
<feature type="region of interest" description="Disordered" evidence="8">
    <location>
        <begin position="53"/>
        <end position="74"/>
    </location>
</feature>
<dbReference type="Proteomes" id="UP001369086">
    <property type="component" value="Unassembled WGS sequence"/>
</dbReference>
<evidence type="ECO:0000256" key="2">
    <source>
        <dbReference type="ARBA" id="ARBA00006473"/>
    </source>
</evidence>
<evidence type="ECO:0000256" key="3">
    <source>
        <dbReference type="ARBA" id="ARBA00022525"/>
    </source>
</evidence>
<dbReference type="PANTHER" id="PTHR14122">
    <property type="entry name" value="GHRELIN PRECURSOR"/>
    <property type="match status" value="1"/>
</dbReference>
<dbReference type="EMBL" id="JAHFZB010000026">
    <property type="protein sequence ID" value="KAK6474096.1"/>
    <property type="molecule type" value="Genomic_DNA"/>
</dbReference>
<dbReference type="InterPro" id="IPR006737">
    <property type="entry name" value="Motilin_assoc"/>
</dbReference>
<feature type="domain" description="Motilin/ghrelin-associated peptide" evidence="9">
    <location>
        <begin position="93"/>
        <end position="132"/>
    </location>
</feature>
<evidence type="ECO:0000313" key="11">
    <source>
        <dbReference type="Proteomes" id="UP001369086"/>
    </source>
</evidence>
<evidence type="ECO:0000256" key="8">
    <source>
        <dbReference type="SAM" id="MobiDB-lite"/>
    </source>
</evidence>
<evidence type="ECO:0000256" key="7">
    <source>
        <dbReference type="ARBA" id="ARBA00023288"/>
    </source>
</evidence>
<sequence>MWNEKQGPNRIRCQSHSFTMMLRFAACGFLFICILALGTEHVDAGSSFLSPAGSKPQLEKPVKKPAEPKMTRRDSESMVEILEGQFHDIGDNKIMFSAPFEIGISMSESQYQEYGHLLQKLTEDILADNTEGTIQSFISVDRVSLLGIRDGVVPFGLDDHKAERFGLRL</sequence>
<dbReference type="PANTHER" id="PTHR14122:SF1">
    <property type="entry name" value="APPETITE-REGULATING HORMONE"/>
    <property type="match status" value="1"/>
</dbReference>
<keyword evidence="5" id="KW-0732">Signal</keyword>
<feature type="compositionally biased region" description="Basic and acidic residues" evidence="8">
    <location>
        <begin position="57"/>
        <end position="74"/>
    </location>
</feature>
<gene>
    <name evidence="10" type="ORF">HHUSO_G26251</name>
</gene>
<organism evidence="10 11">
    <name type="scientific">Huso huso</name>
    <name type="common">Beluga</name>
    <name type="synonym">Acipenser huso</name>
    <dbReference type="NCBI Taxonomy" id="61971"/>
    <lineage>
        <taxon>Eukaryota</taxon>
        <taxon>Metazoa</taxon>
        <taxon>Chordata</taxon>
        <taxon>Craniata</taxon>
        <taxon>Vertebrata</taxon>
        <taxon>Euteleostomi</taxon>
        <taxon>Actinopterygii</taxon>
        <taxon>Chondrostei</taxon>
        <taxon>Acipenseriformes</taxon>
        <taxon>Acipenseridae</taxon>
        <taxon>Huso</taxon>
    </lineage>
</organism>
<evidence type="ECO:0000259" key="9">
    <source>
        <dbReference type="Pfam" id="PF04643"/>
    </source>
</evidence>
<evidence type="ECO:0000256" key="6">
    <source>
        <dbReference type="ARBA" id="ARBA00022815"/>
    </source>
</evidence>
<evidence type="ECO:0000256" key="4">
    <source>
        <dbReference type="ARBA" id="ARBA00022702"/>
    </source>
</evidence>
<protein>
    <submittedName>
        <fullName evidence="10">Ghrelin-like</fullName>
    </submittedName>
</protein>
<keyword evidence="4" id="KW-0372">Hormone</keyword>